<keyword evidence="3 7" id="KW-0805">Transcription regulation</keyword>
<dbReference type="PRINTS" id="PR00455">
    <property type="entry name" value="HTHTETR"/>
</dbReference>
<dbReference type="Gene3D" id="1.10.357.10">
    <property type="entry name" value="Tetracycline Repressor, domain 2"/>
    <property type="match status" value="1"/>
</dbReference>
<evidence type="ECO:0000256" key="4">
    <source>
        <dbReference type="ARBA" id="ARBA00023125"/>
    </source>
</evidence>
<dbReference type="InterPro" id="IPR001647">
    <property type="entry name" value="HTH_TetR"/>
</dbReference>
<evidence type="ECO:0000313" key="11">
    <source>
        <dbReference type="Proteomes" id="UP001499994"/>
    </source>
</evidence>
<dbReference type="InterPro" id="IPR017757">
    <property type="entry name" value="Tscrpt_rep_BetI"/>
</dbReference>
<dbReference type="InterPro" id="IPR036271">
    <property type="entry name" value="Tet_transcr_reg_TetR-rel_C_sf"/>
</dbReference>
<dbReference type="HAMAP" id="MF_00768">
    <property type="entry name" value="HTH_type_BetI"/>
    <property type="match status" value="1"/>
</dbReference>
<comment type="caution">
    <text evidence="10">The sequence shown here is derived from an EMBL/GenBank/DDBJ whole genome shotgun (WGS) entry which is preliminary data.</text>
</comment>
<dbReference type="PANTHER" id="PTHR30055">
    <property type="entry name" value="HTH-TYPE TRANSCRIPTIONAL REGULATOR RUTR"/>
    <property type="match status" value="1"/>
</dbReference>
<comment type="function">
    <text evidence="7">Repressor involved in choline regulation of the bet genes.</text>
</comment>
<dbReference type="Proteomes" id="UP001499994">
    <property type="component" value="Unassembled WGS sequence"/>
</dbReference>
<dbReference type="RefSeq" id="WP_121525238.1">
    <property type="nucleotide sequence ID" value="NZ_BAABDG010000002.1"/>
</dbReference>
<dbReference type="PANTHER" id="PTHR30055:SF234">
    <property type="entry name" value="HTH-TYPE TRANSCRIPTIONAL REGULATOR BETI"/>
    <property type="match status" value="1"/>
</dbReference>
<evidence type="ECO:0000256" key="1">
    <source>
        <dbReference type="ARBA" id="ARBA00004719"/>
    </source>
</evidence>
<keyword evidence="2 7" id="KW-0678">Repressor</keyword>
<dbReference type="SUPFAM" id="SSF46689">
    <property type="entry name" value="Homeodomain-like"/>
    <property type="match status" value="1"/>
</dbReference>
<proteinExistence type="inferred from homology"/>
<name>A0ABP7KS57_9GAMM</name>
<evidence type="ECO:0000313" key="10">
    <source>
        <dbReference type="EMBL" id="GAA3883811.1"/>
    </source>
</evidence>
<dbReference type="NCBIfam" id="NF001978">
    <property type="entry name" value="PRK00767.1"/>
    <property type="match status" value="1"/>
</dbReference>
<evidence type="ECO:0000256" key="6">
    <source>
        <dbReference type="ARBA" id="ARBA00024936"/>
    </source>
</evidence>
<keyword evidence="11" id="KW-1185">Reference proteome</keyword>
<evidence type="ECO:0000256" key="2">
    <source>
        <dbReference type="ARBA" id="ARBA00022491"/>
    </source>
</evidence>
<dbReference type="SUPFAM" id="SSF48498">
    <property type="entry name" value="Tetracyclin repressor-like, C-terminal domain"/>
    <property type="match status" value="1"/>
</dbReference>
<dbReference type="InterPro" id="IPR050109">
    <property type="entry name" value="HTH-type_TetR-like_transc_reg"/>
</dbReference>
<feature type="domain" description="HTH tetR-type" evidence="9">
    <location>
        <begin position="8"/>
        <end position="68"/>
    </location>
</feature>
<comment type="pathway">
    <text evidence="1 7">Amine and polyamine biosynthesis; betaine biosynthesis via choline pathway [regulation].</text>
</comment>
<evidence type="ECO:0000256" key="5">
    <source>
        <dbReference type="ARBA" id="ARBA00023163"/>
    </source>
</evidence>
<dbReference type="PROSITE" id="PS01081">
    <property type="entry name" value="HTH_TETR_1"/>
    <property type="match status" value="1"/>
</dbReference>
<keyword evidence="5 7" id="KW-0804">Transcription</keyword>
<reference evidence="11" key="1">
    <citation type="journal article" date="2019" name="Int. J. Syst. Evol. Microbiol.">
        <title>The Global Catalogue of Microorganisms (GCM) 10K type strain sequencing project: providing services to taxonomists for standard genome sequencing and annotation.</title>
        <authorList>
            <consortium name="The Broad Institute Genomics Platform"/>
            <consortium name="The Broad Institute Genome Sequencing Center for Infectious Disease"/>
            <person name="Wu L."/>
            <person name="Ma J."/>
        </authorList>
    </citation>
    <scope>NUCLEOTIDE SEQUENCE [LARGE SCALE GENOMIC DNA]</scope>
    <source>
        <strain evidence="11">JCM 17201</strain>
    </source>
</reference>
<evidence type="ECO:0000256" key="8">
    <source>
        <dbReference type="PROSITE-ProRule" id="PRU00335"/>
    </source>
</evidence>
<evidence type="ECO:0000259" key="9">
    <source>
        <dbReference type="PROSITE" id="PS50977"/>
    </source>
</evidence>
<dbReference type="NCBIfam" id="TIGR03384">
    <property type="entry name" value="betaine_BetI"/>
    <property type="match status" value="1"/>
</dbReference>
<dbReference type="InterPro" id="IPR009057">
    <property type="entry name" value="Homeodomain-like_sf"/>
</dbReference>
<keyword evidence="4 7" id="KW-0238">DNA-binding</keyword>
<comment type="function">
    <text evidence="6">Repressor involved in the biosynthesis of the osmoprotectant glycine betaine. It represses transcription of the choline transporter BetT and the genes of BetAB involved in the synthesis of glycine betaine.</text>
</comment>
<dbReference type="Pfam" id="PF00440">
    <property type="entry name" value="TetR_N"/>
    <property type="match status" value="1"/>
</dbReference>
<organism evidence="10 11">
    <name type="scientific">Gibbsiella dentisursi</name>
    <dbReference type="NCBI Taxonomy" id="796890"/>
    <lineage>
        <taxon>Bacteria</taxon>
        <taxon>Pseudomonadati</taxon>
        <taxon>Pseudomonadota</taxon>
        <taxon>Gammaproteobacteria</taxon>
        <taxon>Enterobacterales</taxon>
        <taxon>Yersiniaceae</taxon>
        <taxon>Gibbsiella</taxon>
    </lineage>
</organism>
<dbReference type="InterPro" id="IPR039538">
    <property type="entry name" value="BetI_C"/>
</dbReference>
<dbReference type="PROSITE" id="PS50977">
    <property type="entry name" value="HTH_TETR_2"/>
    <property type="match status" value="1"/>
</dbReference>
<protein>
    <recommendedName>
        <fullName evidence="7">HTH-type transcriptional regulator BetI</fullName>
    </recommendedName>
</protein>
<dbReference type="Pfam" id="PF13977">
    <property type="entry name" value="TetR_C_6"/>
    <property type="match status" value="1"/>
</dbReference>
<sequence length="198" mass="21710">MPKVGMQPIRRQQLIEATLAAVNEVGMHDATIAQIARRAGVSNGIISHYFKDKNGLLEATMRYLISHLGEAVKLRLQALEDHSPAARLRAIVAGNFDDTQINSAAMKTWLAFWASSLHQPQLNRLQQVNGRRLYSNLSAEFQHALPKAQARAAAKGLAALIDGLWLRSALRGSAFNQARAIAITTEYIDFQLGKSTPG</sequence>
<accession>A0ABP7KS57</accession>
<feature type="DNA-binding region" description="H-T-H motif" evidence="7 8">
    <location>
        <begin position="31"/>
        <end position="50"/>
    </location>
</feature>
<gene>
    <name evidence="7 10" type="primary">betI</name>
    <name evidence="10" type="ORF">GCM10022405_06490</name>
</gene>
<evidence type="ECO:0000256" key="7">
    <source>
        <dbReference type="HAMAP-Rule" id="MF_00768"/>
    </source>
</evidence>
<dbReference type="EMBL" id="BAABDG010000002">
    <property type="protein sequence ID" value="GAA3883811.1"/>
    <property type="molecule type" value="Genomic_DNA"/>
</dbReference>
<dbReference type="InterPro" id="IPR023772">
    <property type="entry name" value="DNA-bd_HTH_TetR-type_CS"/>
</dbReference>
<evidence type="ECO:0000256" key="3">
    <source>
        <dbReference type="ARBA" id="ARBA00023015"/>
    </source>
</evidence>